<gene>
    <name evidence="3" type="ORF">E5162_02700</name>
</gene>
<keyword evidence="4" id="KW-1185">Reference proteome</keyword>
<dbReference type="Proteomes" id="UP000305451">
    <property type="component" value="Unassembled WGS sequence"/>
</dbReference>
<dbReference type="Gene3D" id="3.40.50.2300">
    <property type="match status" value="1"/>
</dbReference>
<sequence>MTRLLILCTGNSARSILGEVLFNALGQGRIQAVSAGSQPKDEPHPLALETLAVHGHETAGLRSKSWDEFAGPDAAHVDGVITVCDSAAAESCPIWPGAPVSVHWGLPDPAGIKDEAAARAAFETTYQALRKRIERVVNAAGLDDPATLKAVLTEAHEKESGDHV</sequence>
<dbReference type="SMART" id="SM00226">
    <property type="entry name" value="LMWPc"/>
    <property type="match status" value="1"/>
</dbReference>
<evidence type="ECO:0000313" key="4">
    <source>
        <dbReference type="Proteomes" id="UP000305451"/>
    </source>
</evidence>
<evidence type="ECO:0000256" key="1">
    <source>
        <dbReference type="ARBA" id="ARBA00022849"/>
    </source>
</evidence>
<comment type="caution">
    <text evidence="3">The sequence shown here is derived from an EMBL/GenBank/DDBJ whole genome shotgun (WGS) entry which is preliminary data.</text>
</comment>
<dbReference type="SUPFAM" id="SSF52788">
    <property type="entry name" value="Phosphotyrosine protein phosphatases I"/>
    <property type="match status" value="1"/>
</dbReference>
<organism evidence="3 4">
    <name type="scientific">Marinicauda pacifica</name>
    <dbReference type="NCBI Taxonomy" id="1133559"/>
    <lineage>
        <taxon>Bacteria</taxon>
        <taxon>Pseudomonadati</taxon>
        <taxon>Pseudomonadota</taxon>
        <taxon>Alphaproteobacteria</taxon>
        <taxon>Maricaulales</taxon>
        <taxon>Maricaulaceae</taxon>
        <taxon>Marinicauda</taxon>
    </lineage>
</organism>
<accession>A0A4S2HEA8</accession>
<reference evidence="3 4" key="1">
    <citation type="journal article" date="2013" name="Int. J. Syst. Evol. Microbiol.">
        <title>Marinicauda pacifica gen. nov., sp. nov., a prosthecate alphaproteobacterium of the family Hyphomonadaceae isolated from deep seawater.</title>
        <authorList>
            <person name="Zhang X.Y."/>
            <person name="Li G.W."/>
            <person name="Wang C.S."/>
            <person name="Zhang Y.J."/>
            <person name="Xu X.W."/>
            <person name="Li H."/>
            <person name="Liu A."/>
            <person name="Liu C."/>
            <person name="Xie B.B."/>
            <person name="Qin Q.L."/>
            <person name="Xu Z."/>
            <person name="Chen X.L."/>
            <person name="Zhou B.C."/>
            <person name="Zhang Y.Z."/>
        </authorList>
    </citation>
    <scope>NUCLEOTIDE SEQUENCE [LARGE SCALE GENOMIC DNA]</scope>
    <source>
        <strain evidence="3 4">P-1 km-3</strain>
    </source>
</reference>
<dbReference type="InterPro" id="IPR023485">
    <property type="entry name" value="Ptyr_pPase"/>
</dbReference>
<name>A0A4S2HEA8_9PROT</name>
<dbReference type="PANTHER" id="PTHR43428:SF1">
    <property type="entry name" value="ARSENATE REDUCTASE"/>
    <property type="match status" value="1"/>
</dbReference>
<dbReference type="RefSeq" id="WP_135943399.1">
    <property type="nucleotide sequence ID" value="NZ_BMEI01000001.1"/>
</dbReference>
<dbReference type="EMBL" id="SRXV01000001">
    <property type="protein sequence ID" value="TGY94203.1"/>
    <property type="molecule type" value="Genomic_DNA"/>
</dbReference>
<dbReference type="PANTHER" id="PTHR43428">
    <property type="entry name" value="ARSENATE REDUCTASE"/>
    <property type="match status" value="1"/>
</dbReference>
<evidence type="ECO:0000259" key="2">
    <source>
        <dbReference type="SMART" id="SM00226"/>
    </source>
</evidence>
<dbReference type="CDD" id="cd16345">
    <property type="entry name" value="LMWP_ArsC"/>
    <property type="match status" value="1"/>
</dbReference>
<proteinExistence type="predicted"/>
<keyword evidence="1" id="KW-0059">Arsenical resistance</keyword>
<dbReference type="Pfam" id="PF01451">
    <property type="entry name" value="LMWPc"/>
    <property type="match status" value="1"/>
</dbReference>
<dbReference type="InterPro" id="IPR036196">
    <property type="entry name" value="Ptyr_pPase_sf"/>
</dbReference>
<evidence type="ECO:0000313" key="3">
    <source>
        <dbReference type="EMBL" id="TGY94203.1"/>
    </source>
</evidence>
<dbReference type="GO" id="GO:0046685">
    <property type="term" value="P:response to arsenic-containing substance"/>
    <property type="evidence" value="ECO:0007669"/>
    <property type="project" value="UniProtKB-KW"/>
</dbReference>
<protein>
    <submittedName>
        <fullName evidence="3">Arsenate reductase ArsC</fullName>
    </submittedName>
</protein>
<feature type="domain" description="Phosphotyrosine protein phosphatase I" evidence="2">
    <location>
        <begin position="2"/>
        <end position="139"/>
    </location>
</feature>
<dbReference type="AlphaFoldDB" id="A0A4S2HEA8"/>
<dbReference type="OrthoDB" id="9793058at2"/>